<dbReference type="EMBL" id="AP014808">
    <property type="protein sequence ID" value="BAQ57529.1"/>
    <property type="molecule type" value="Genomic_DNA"/>
</dbReference>
<dbReference type="PATRIC" id="fig|1600.4.peg.1165"/>
<protein>
    <recommendedName>
        <fullName evidence="5">GW domain-containing protein</fullName>
    </recommendedName>
</protein>
<dbReference type="SUPFAM" id="SSF82057">
    <property type="entry name" value="Prokaryotic SH3-related domain"/>
    <property type="match status" value="1"/>
</dbReference>
<sequence length="511" mass="57413">MKKSVKISLTVITLAIAAFLVVGISYNCVHAKSYKRAVTKIAGTKNYAVYHHVLKGGPAGKFTSTKYFKHGQIQSKKYATTKKGKYWYIIVDGRNVGWVNQNFFARNKISLAANVSLVRNSYYSFPTRDAINYATDSKGTEIDPQKVHVSESSINSSVPGTSKVKYSYGKAEAANTVTVRADEKEGISSADKFAMKAPKEVSTWKGSSKSASRHWNAAHDFGPETSSNTFKAKGLTLRTRLFQPRFVSLQYGQAADKMGQVGVVPEGITVKDNIFTVSMFYDGNDQHGHLVSYNLNHIKSKYAAQNLLALKWSTFKDYASHIRVSPYIKLGHGQSISSTGKYIYVLANNDKFKNSSASEEIMRIRKSDMKMDKIWTFKIWNKDAANQRYIHNATFANDHTMYALFHNGGNGRYEYWKVTRNGDTWTPTEIGATQTNFISNGSPVQGFTYDANHNQFYIAFNDYIFRVAENGSYKSRSHLKVRREIEGLSVSGSKLYVEFTKRPELTVGKTK</sequence>
<organism evidence="3 4">
    <name type="scientific">Lactobacillus acetotolerans</name>
    <dbReference type="NCBI Taxonomy" id="1600"/>
    <lineage>
        <taxon>Bacteria</taxon>
        <taxon>Bacillati</taxon>
        <taxon>Bacillota</taxon>
        <taxon>Bacilli</taxon>
        <taxon>Lactobacillales</taxon>
        <taxon>Lactobacillaceae</taxon>
        <taxon>Lactobacillus</taxon>
    </lineage>
</organism>
<evidence type="ECO:0000313" key="4">
    <source>
        <dbReference type="Proteomes" id="UP000035709"/>
    </source>
</evidence>
<dbReference type="Proteomes" id="UP000035709">
    <property type="component" value="Chromosome"/>
</dbReference>
<reference evidence="3 4" key="1">
    <citation type="submission" date="2015-03" db="EMBL/GenBank/DDBJ databases">
        <title>Complete genome sequence of Lactobacillus acetotolerans NBRC 13120.</title>
        <authorList>
            <person name="Toh H."/>
            <person name="Morita H."/>
            <person name="Fujita N."/>
        </authorList>
    </citation>
    <scope>NUCLEOTIDE SEQUENCE [LARGE SCALE GENOMIC DNA]</scope>
    <source>
        <strain evidence="3 4">NBRC 13120</strain>
    </source>
</reference>
<dbReference type="AlphaFoldDB" id="A0A0D6A482"/>
<proteinExistence type="predicted"/>
<evidence type="ECO:0000313" key="3">
    <source>
        <dbReference type="EMBL" id="BAQ57529.1"/>
    </source>
</evidence>
<evidence type="ECO:0000259" key="2">
    <source>
        <dbReference type="Pfam" id="PF13457"/>
    </source>
</evidence>
<dbReference type="STRING" id="1600.LBAT_1140"/>
<evidence type="ECO:0008006" key="5">
    <source>
        <dbReference type="Google" id="ProtNLM"/>
    </source>
</evidence>
<dbReference type="RefSeq" id="WP_060459611.1">
    <property type="nucleotide sequence ID" value="NZ_AP014808.1"/>
</dbReference>
<feature type="domain" description="Ig-like" evidence="1">
    <location>
        <begin position="133"/>
        <end position="179"/>
    </location>
</feature>
<dbReference type="InterPro" id="IPR022038">
    <property type="entry name" value="Ig-like_bact"/>
</dbReference>
<dbReference type="KEGG" id="lae:LBAT_1140"/>
<dbReference type="Pfam" id="PF13457">
    <property type="entry name" value="GW"/>
    <property type="match status" value="1"/>
</dbReference>
<dbReference type="InterPro" id="IPR025987">
    <property type="entry name" value="GW_dom"/>
</dbReference>
<gene>
    <name evidence="3" type="ORF">LBAT_1140</name>
</gene>
<dbReference type="OrthoDB" id="2323955at2"/>
<feature type="domain" description="GW" evidence="2">
    <location>
        <begin position="39"/>
        <end position="102"/>
    </location>
</feature>
<name>A0A0D6A482_9LACO</name>
<accession>A0A0D6A482</accession>
<keyword evidence="4" id="KW-1185">Reference proteome</keyword>
<evidence type="ECO:0000259" key="1">
    <source>
        <dbReference type="Pfam" id="PF07523"/>
    </source>
</evidence>
<dbReference type="Pfam" id="PF07523">
    <property type="entry name" value="Big_3"/>
    <property type="match status" value="1"/>
</dbReference>
<dbReference type="SUPFAM" id="SSF75011">
    <property type="entry name" value="3-carboxy-cis,cis-mucoante lactonizing enzyme"/>
    <property type="match status" value="1"/>
</dbReference>